<comment type="similarity">
    <text evidence="8">Belongs to the class-I aminoacyl-tRNA synthetase family. ValS type 2 subfamily.</text>
</comment>
<comment type="domain">
    <text evidence="8">ValRS has two distinct active sites: one for aminoacylation and one for editing. The misactivated threonine is translocated from the active site to the editing site.</text>
</comment>
<comment type="function">
    <text evidence="8">Catalyzes the attachment of valine to tRNA(Val). As ValRS can inadvertently accommodate and process structurally similar amino acids such as threonine, to avoid such errors, it has a 'posttransfer' editing activity that hydrolyzes mischarged Thr-tRNA(Val) in a tRNA-dependent manner.</text>
</comment>
<evidence type="ECO:0000256" key="1">
    <source>
        <dbReference type="ARBA" id="ARBA00022490"/>
    </source>
</evidence>
<feature type="domain" description="Aminoacyl-tRNA synthetase class Ia" evidence="10">
    <location>
        <begin position="18"/>
        <end position="609"/>
    </location>
</feature>
<evidence type="ECO:0000256" key="3">
    <source>
        <dbReference type="ARBA" id="ARBA00022741"/>
    </source>
</evidence>
<feature type="region of interest" description="Disordered" evidence="9">
    <location>
        <begin position="455"/>
        <end position="485"/>
    </location>
</feature>
<dbReference type="Pfam" id="PF00133">
    <property type="entry name" value="tRNA-synt_1"/>
    <property type="match status" value="1"/>
</dbReference>
<dbReference type="Pfam" id="PF08264">
    <property type="entry name" value="Anticodon_1"/>
    <property type="match status" value="1"/>
</dbReference>
<dbReference type="InterPro" id="IPR002303">
    <property type="entry name" value="Valyl-tRNA_ligase"/>
</dbReference>
<evidence type="ECO:0000259" key="11">
    <source>
        <dbReference type="Pfam" id="PF08264"/>
    </source>
</evidence>
<evidence type="ECO:0000256" key="2">
    <source>
        <dbReference type="ARBA" id="ARBA00022598"/>
    </source>
</evidence>
<dbReference type="OrthoDB" id="9810365at2"/>
<dbReference type="GO" id="GO:0002161">
    <property type="term" value="F:aminoacyl-tRNA deacylase activity"/>
    <property type="evidence" value="ECO:0007669"/>
    <property type="project" value="InterPro"/>
</dbReference>
<dbReference type="GO" id="GO:0004832">
    <property type="term" value="F:valine-tRNA ligase activity"/>
    <property type="evidence" value="ECO:0007669"/>
    <property type="project" value="UniProtKB-UniRule"/>
</dbReference>
<dbReference type="Proteomes" id="UP000470404">
    <property type="component" value="Unassembled WGS sequence"/>
</dbReference>
<comment type="subcellular location">
    <subcellularLocation>
        <location evidence="8">Cytoplasm</location>
    </subcellularLocation>
</comment>
<dbReference type="EC" id="6.1.1.9" evidence="8"/>
<keyword evidence="1 8" id="KW-0963">Cytoplasm</keyword>
<dbReference type="GO" id="GO:0005524">
    <property type="term" value="F:ATP binding"/>
    <property type="evidence" value="ECO:0007669"/>
    <property type="project" value="UniProtKB-UniRule"/>
</dbReference>
<dbReference type="SUPFAM" id="SSF50677">
    <property type="entry name" value="ValRS/IleRS/LeuRS editing domain"/>
    <property type="match status" value="1"/>
</dbReference>
<dbReference type="SUPFAM" id="SSF52374">
    <property type="entry name" value="Nucleotidylyl transferase"/>
    <property type="match status" value="1"/>
</dbReference>
<dbReference type="PRINTS" id="PR00986">
    <property type="entry name" value="TRNASYNTHVAL"/>
</dbReference>
<dbReference type="EMBL" id="FOWC01000012">
    <property type="protein sequence ID" value="SFQ42690.1"/>
    <property type="molecule type" value="Genomic_DNA"/>
</dbReference>
<dbReference type="InterPro" id="IPR033705">
    <property type="entry name" value="Anticodon_Ia_Val"/>
</dbReference>
<reference evidence="12 15" key="2">
    <citation type="submission" date="2020-01" db="EMBL/GenBank/DDBJ databases">
        <title>Insect and environment-associated Actinomycetes.</title>
        <authorList>
            <person name="Currrie C."/>
            <person name="Chevrette M."/>
            <person name="Carlson C."/>
            <person name="Stubbendieck R."/>
            <person name="Wendt-Pienkowski E."/>
        </authorList>
    </citation>
    <scope>NUCLEOTIDE SEQUENCE [LARGE SCALE GENOMIC DNA]</scope>
    <source>
        <strain evidence="12 15">SID8386</strain>
    </source>
</reference>
<protein>
    <recommendedName>
        <fullName evidence="8">Valine--tRNA ligase</fullName>
        <ecNumber evidence="8">6.1.1.9</ecNumber>
    </recommendedName>
    <alternativeName>
        <fullName evidence="8">Valyl-tRNA synthetase</fullName>
        <shortName evidence="8">ValRS</shortName>
    </alternativeName>
</protein>
<dbReference type="Gene3D" id="3.90.740.10">
    <property type="entry name" value="Valyl/Leucyl/Isoleucyl-tRNA synthetase, editing domain"/>
    <property type="match status" value="1"/>
</dbReference>
<evidence type="ECO:0000313" key="12">
    <source>
        <dbReference type="EMBL" id="NEC58083.1"/>
    </source>
</evidence>
<evidence type="ECO:0000256" key="4">
    <source>
        <dbReference type="ARBA" id="ARBA00022840"/>
    </source>
</evidence>
<comment type="subunit">
    <text evidence="8">Monomer.</text>
</comment>
<dbReference type="Proteomes" id="UP000199137">
    <property type="component" value="Unassembled WGS sequence"/>
</dbReference>
<dbReference type="InterPro" id="IPR009080">
    <property type="entry name" value="tRNAsynth_Ia_anticodon-bd"/>
</dbReference>
<reference evidence="13 14" key="1">
    <citation type="submission" date="2016-10" db="EMBL/GenBank/DDBJ databases">
        <authorList>
            <person name="de Groot N.N."/>
        </authorList>
    </citation>
    <scope>NUCLEOTIDE SEQUENCE [LARGE SCALE GENOMIC DNA]</scope>
    <source>
        <strain evidence="13 14">DSM 44637</strain>
    </source>
</reference>
<dbReference type="NCBIfam" id="NF009687">
    <property type="entry name" value="PRK13208.1"/>
    <property type="match status" value="1"/>
</dbReference>
<accession>A0A1I5YF04</accession>
<dbReference type="NCBIfam" id="NF000540">
    <property type="entry name" value="alt_ValS"/>
    <property type="match status" value="1"/>
</dbReference>
<keyword evidence="2 8" id="KW-0436">Ligase</keyword>
<dbReference type="RefSeq" id="WP_067593508.1">
    <property type="nucleotide sequence ID" value="NZ_FOWC01000012.1"/>
</dbReference>
<evidence type="ECO:0000313" key="13">
    <source>
        <dbReference type="EMBL" id="SFQ42690.1"/>
    </source>
</evidence>
<organism evidence="13 14">
    <name type="scientific">Amycolatopsis rubida</name>
    <dbReference type="NCBI Taxonomy" id="112413"/>
    <lineage>
        <taxon>Bacteria</taxon>
        <taxon>Bacillati</taxon>
        <taxon>Actinomycetota</taxon>
        <taxon>Actinomycetes</taxon>
        <taxon>Pseudonocardiales</taxon>
        <taxon>Pseudonocardiaceae</taxon>
        <taxon>Amycolatopsis</taxon>
    </lineage>
</organism>
<dbReference type="STRING" id="112413.SAMN05421854_11234"/>
<dbReference type="PANTHER" id="PTHR11946">
    <property type="entry name" value="VALYL-TRNA SYNTHETASES"/>
    <property type="match status" value="1"/>
</dbReference>
<dbReference type="SUPFAM" id="SSF47323">
    <property type="entry name" value="Anticodon-binding domain of a subclass of class I aminoacyl-tRNA synthetases"/>
    <property type="match status" value="1"/>
</dbReference>
<keyword evidence="4 8" id="KW-0067">ATP-binding</keyword>
<dbReference type="GO" id="GO:0005829">
    <property type="term" value="C:cytosol"/>
    <property type="evidence" value="ECO:0007669"/>
    <property type="project" value="TreeGrafter"/>
</dbReference>
<dbReference type="GO" id="GO:0006438">
    <property type="term" value="P:valyl-tRNA aminoacylation"/>
    <property type="evidence" value="ECO:0007669"/>
    <property type="project" value="UniProtKB-UniRule"/>
</dbReference>
<dbReference type="Gene3D" id="3.40.50.620">
    <property type="entry name" value="HUPs"/>
    <property type="match status" value="2"/>
</dbReference>
<dbReference type="InterPro" id="IPR048044">
    <property type="entry name" value="Valyl-tRNA_ligase_actino"/>
</dbReference>
<keyword evidence="5 8" id="KW-0648">Protein biosynthesis</keyword>
<proteinExistence type="inferred from homology"/>
<keyword evidence="6 8" id="KW-0030">Aminoacyl-tRNA synthetase</keyword>
<evidence type="ECO:0000256" key="6">
    <source>
        <dbReference type="ARBA" id="ARBA00023146"/>
    </source>
</evidence>
<evidence type="ECO:0000256" key="5">
    <source>
        <dbReference type="ARBA" id="ARBA00022917"/>
    </source>
</evidence>
<comment type="catalytic activity">
    <reaction evidence="7 8">
        <text>tRNA(Val) + L-valine + ATP = L-valyl-tRNA(Val) + AMP + diphosphate</text>
        <dbReference type="Rhea" id="RHEA:10704"/>
        <dbReference type="Rhea" id="RHEA-COMP:9672"/>
        <dbReference type="Rhea" id="RHEA-COMP:9708"/>
        <dbReference type="ChEBI" id="CHEBI:30616"/>
        <dbReference type="ChEBI" id="CHEBI:33019"/>
        <dbReference type="ChEBI" id="CHEBI:57762"/>
        <dbReference type="ChEBI" id="CHEBI:78442"/>
        <dbReference type="ChEBI" id="CHEBI:78537"/>
        <dbReference type="ChEBI" id="CHEBI:456215"/>
        <dbReference type="EC" id="6.1.1.9"/>
    </reaction>
</comment>
<evidence type="ECO:0000256" key="9">
    <source>
        <dbReference type="SAM" id="MobiDB-lite"/>
    </source>
</evidence>
<evidence type="ECO:0000256" key="8">
    <source>
        <dbReference type="HAMAP-Rule" id="MF_02005"/>
    </source>
</evidence>
<dbReference type="CDD" id="cd07962">
    <property type="entry name" value="Anticodon_Ia_Val"/>
    <property type="match status" value="1"/>
</dbReference>
<gene>
    <name evidence="8 12" type="primary">valS</name>
    <name evidence="12" type="ORF">G3I59_21380</name>
    <name evidence="13" type="ORF">SAMN05421854_11234</name>
</gene>
<feature type="binding site" evidence="8">
    <location>
        <position position="575"/>
    </location>
    <ligand>
        <name>ATP</name>
        <dbReference type="ChEBI" id="CHEBI:30616"/>
    </ligand>
</feature>
<name>A0A1I5YF04_9PSEU</name>
<dbReference type="Gene3D" id="1.10.730.10">
    <property type="entry name" value="Isoleucyl-tRNA Synthetase, Domain 1"/>
    <property type="match status" value="1"/>
</dbReference>
<dbReference type="InterPro" id="IPR013155">
    <property type="entry name" value="M/V/L/I-tRNA-synth_anticd-bd"/>
</dbReference>
<evidence type="ECO:0000256" key="7">
    <source>
        <dbReference type="ARBA" id="ARBA00047552"/>
    </source>
</evidence>
<keyword evidence="15" id="KW-1185">Reference proteome</keyword>
<evidence type="ECO:0000259" key="10">
    <source>
        <dbReference type="Pfam" id="PF00133"/>
    </source>
</evidence>
<dbReference type="InterPro" id="IPR022874">
    <property type="entry name" value="Valine-tRNA_ligase_type_2"/>
</dbReference>
<dbReference type="InterPro" id="IPR009008">
    <property type="entry name" value="Val/Leu/Ile-tRNA-synth_edit"/>
</dbReference>
<dbReference type="EMBL" id="JAAGNC010000100">
    <property type="protein sequence ID" value="NEC58083.1"/>
    <property type="molecule type" value="Genomic_DNA"/>
</dbReference>
<sequence length="833" mass="92417">MNEKIPHKADVDGLAAKWVPVWEREGVYRFDRARPDVYSIDTPPLTASGSLHIGHVFSYTHTDVLARYQRMRGRSVFYPVGWDDNGLPTERRVQNHFGVRCEPSLPYDPSFAPPEKPGKNAIPVSRRNFVELCRQLTETDEKVFEEVWRSIGLSVDWTLAYQTIDPATTEISQRAFLRNLARGEAYQSEAPTLWDVTFRTAVAQAELEDRERPGAYHDLVFTAGDDAEVLISTTRPELLPACVALVAHPDDERYQGLFGKTVRTPVFGVQVPVHAHHLADPEKGTGIAMVCTFGDTTDVTWWRALQLETRPVLGRDGRFRAEPPQGVPADKYAPLAGKTVHTGRQILVDLLREAGALRGEPRPITHPVKFYEKGDKPLEIVTSRQWYLRNGGRDDPLRAKLLERGEELNWVPPHMQVRYRGWVEGLTSDWLVSRQRFFGVPIPVWYPLDADGEPDHDAVLTPEDASLPVDPSTDVPPGRTEDQRGVPGGFAAEADVMDTWATSSLTPQIAGRWSLDDDLFRRVFPFSLRPQAHEIIRTWLFSTAVRAELEEGVLPWRDAVISGWVLDPDRKKMSKSVGNVVTPADLLERHGSDAVRYWAASARPGVDTAVDEGQMKVGRRLATKLLNVSRFVLGLGIPEPESVATEPLDRSVLAALAKVIEEATAAFEALDQARALQVTETFFWTFCDDYVELVKGRAYGDLGAEAAESAQVALRTVLSALVRMFAPVLPFATEEIWSWWQEGSVHQASWPTAPEVDGDVALLPLAGSVIAAVRRAKTDAKVSMRTAVETLSVTAPADVLESFAEIAEDVRIAGVVNTVTTQEGELSVAVTIS</sequence>
<comment type="caution">
    <text evidence="8">Lacks conserved residue(s) required for the propagation of feature annotation.</text>
</comment>
<feature type="short sequence motif" description="'KMSKS' region" evidence="8">
    <location>
        <begin position="572"/>
        <end position="576"/>
    </location>
</feature>
<keyword evidence="3 8" id="KW-0547">Nucleotide-binding</keyword>
<dbReference type="InterPro" id="IPR002300">
    <property type="entry name" value="aa-tRNA-synth_Ia"/>
</dbReference>
<dbReference type="HAMAP" id="MF_02005">
    <property type="entry name" value="Val_tRNA_synth_type2"/>
    <property type="match status" value="1"/>
</dbReference>
<feature type="domain" description="Methionyl/Valyl/Leucyl/Isoleucyl-tRNA synthetase anticodon-binding" evidence="11">
    <location>
        <begin position="649"/>
        <end position="789"/>
    </location>
</feature>
<dbReference type="PANTHER" id="PTHR11946:SF93">
    <property type="entry name" value="VALINE--TRNA LIGASE, CHLOROPLASTIC_MITOCHONDRIAL 2"/>
    <property type="match status" value="1"/>
</dbReference>
<evidence type="ECO:0000313" key="15">
    <source>
        <dbReference type="Proteomes" id="UP000470404"/>
    </source>
</evidence>
<dbReference type="InterPro" id="IPR014729">
    <property type="entry name" value="Rossmann-like_a/b/a_fold"/>
</dbReference>
<evidence type="ECO:0000313" key="14">
    <source>
        <dbReference type="Proteomes" id="UP000199137"/>
    </source>
</evidence>
<dbReference type="AlphaFoldDB" id="A0A1I5YF04"/>